<feature type="region of interest" description="Disordered" evidence="8">
    <location>
        <begin position="262"/>
        <end position="332"/>
    </location>
</feature>
<dbReference type="InterPro" id="IPR038765">
    <property type="entry name" value="Papain-like_cys_pep_sf"/>
</dbReference>
<name>G0S7S3_CHATD</name>
<dbReference type="OMA" id="AECGWED"/>
<feature type="compositionally biased region" description="Polar residues" evidence="8">
    <location>
        <begin position="645"/>
        <end position="670"/>
    </location>
</feature>
<dbReference type="KEGG" id="cthr:CTHT_0028630"/>
<dbReference type="PROSITE" id="PS50235">
    <property type="entry name" value="USP_3"/>
    <property type="match status" value="1"/>
</dbReference>
<keyword evidence="7" id="KW-0788">Thiol protease</keyword>
<dbReference type="Pfam" id="PF13423">
    <property type="entry name" value="UCH_1"/>
    <property type="match status" value="1"/>
</dbReference>
<dbReference type="InterPro" id="IPR028881">
    <property type="entry name" value="PAN2_UCH_dom"/>
</dbReference>
<evidence type="ECO:0000256" key="3">
    <source>
        <dbReference type="ARBA" id="ARBA00012759"/>
    </source>
</evidence>
<dbReference type="SUPFAM" id="SSF54001">
    <property type="entry name" value="Cysteine proteinases"/>
    <property type="match status" value="1"/>
</dbReference>
<dbReference type="GO" id="GO:0005634">
    <property type="term" value="C:nucleus"/>
    <property type="evidence" value="ECO:0007669"/>
    <property type="project" value="UniProtKB-SubCell"/>
</dbReference>
<dbReference type="InterPro" id="IPR028889">
    <property type="entry name" value="USP"/>
</dbReference>
<feature type="compositionally biased region" description="Basic and acidic residues" evidence="8">
    <location>
        <begin position="765"/>
        <end position="804"/>
    </location>
</feature>
<sequence length="846" mass="94063">MKAASSLFRSVRERNGDKSSSHRRNRSSEPVPGRIEAVTKRLQELNYNEVSNEIIRRALNSKFAAGDCDKAVELIQLQQQAFSGIILPYDPNVEMQGAENRGNVTCYLDALLFAMFAKLSAFECMLKNDLNEEAPRKLAALLRLWVNMLRSGKLIHTDLTQMIQETLAACGWKDAELLEQQDTSEAFAFITETLQLPLLALQVDLFHQGKKDADDHKVVHERLLNLAVPPDSDGKGIKLEDCLEEYFNNKVDVLRDTLEEKKSVDIPTPTPKTTIRLVTDDDSETPGEKAPGTPLQRRWTLNGITQSPVSTDPSAVNFDSPSSSSTSRTRSTSIIQRIVVDGEHQSNDPESRSLLQRAKRTGSNVVKAVTIPAWQFFRLIPWHAASNGQPKSDLEVAQHFNQRPMVGICLKRYTMTPEGIPKRQNTLIDIPDCMRLPHFMVVDEKEGQASNGLSQEYKLVLQSVVCHRGDSLHSGHYVAFARVAPKLLTDNRRHDHDPPPDYEEEQWVMFDDLSIDKRVTYVDDIRKCLREEMPYLLFYQIVPMFDFATASTDGSVGDPPSYVESTTYIPGTPSVETNPNSTASRPPSSYFDSSTTITHSNFRMNGRLSSDIDRPPRFSLDEDPYSTSTTLFPHDASTPARRGSISFSEPANGPSITSAATAPVSSTQPASPAIPPQDDAGSSYNSTRLSRAAARFTKSGNKSRPTSQMGENRISLTMSRLGFSRRSGDASASSSNNGGEAATGAGDSADGTIVEGDENGSASVSKEKRGKKEKDKKKDKDKNKEKEKDQDKEKDAEKDKEQHRQGNNKKERKPSKSRDRSDKNKRRGSKEPSKSDSEPDRECIVM</sequence>
<feature type="region of interest" description="Disordered" evidence="8">
    <location>
        <begin position="340"/>
        <end position="359"/>
    </location>
</feature>
<evidence type="ECO:0000313" key="10">
    <source>
        <dbReference type="EMBL" id="EGS21023.1"/>
    </source>
</evidence>
<keyword evidence="6" id="KW-0378">Hydrolase</keyword>
<comment type="similarity">
    <text evidence="2">Belongs to the peptidase C19 family.</text>
</comment>
<dbReference type="OrthoDB" id="6287070at2759"/>
<feature type="compositionally biased region" description="Low complexity" evidence="8">
    <location>
        <begin position="320"/>
        <end position="332"/>
    </location>
</feature>
<evidence type="ECO:0000256" key="8">
    <source>
        <dbReference type="SAM" id="MobiDB-lite"/>
    </source>
</evidence>
<dbReference type="GO" id="GO:0016579">
    <property type="term" value="P:protein deubiquitination"/>
    <property type="evidence" value="ECO:0007669"/>
    <property type="project" value="TreeGrafter"/>
</dbReference>
<gene>
    <name evidence="10" type="ORF">CTHT_0028630</name>
</gene>
<evidence type="ECO:0000259" key="9">
    <source>
        <dbReference type="PROSITE" id="PS50235"/>
    </source>
</evidence>
<feature type="region of interest" description="Disordered" evidence="8">
    <location>
        <begin position="555"/>
        <end position="687"/>
    </location>
</feature>
<feature type="compositionally biased region" description="Low complexity" evidence="8">
    <location>
        <begin position="729"/>
        <end position="752"/>
    </location>
</feature>
<dbReference type="eggNOG" id="ENOG502RZJR">
    <property type="taxonomic scope" value="Eukaryota"/>
</dbReference>
<feature type="compositionally biased region" description="Basic and acidic residues" evidence="8">
    <location>
        <begin position="610"/>
        <end position="620"/>
    </location>
</feature>
<dbReference type="GO" id="GO:0005829">
    <property type="term" value="C:cytosol"/>
    <property type="evidence" value="ECO:0007669"/>
    <property type="project" value="TreeGrafter"/>
</dbReference>
<dbReference type="HOGENOM" id="CLU_009919_0_0_1"/>
<evidence type="ECO:0000256" key="7">
    <source>
        <dbReference type="ARBA" id="ARBA00022807"/>
    </source>
</evidence>
<proteinExistence type="inferred from homology"/>
<dbReference type="CDD" id="cd02670">
    <property type="entry name" value="Peptidase_C19N"/>
    <property type="match status" value="1"/>
</dbReference>
<dbReference type="EC" id="3.4.19.12" evidence="3"/>
<feature type="compositionally biased region" description="Basic and acidic residues" evidence="8">
    <location>
        <begin position="340"/>
        <end position="351"/>
    </location>
</feature>
<feature type="region of interest" description="Disordered" evidence="8">
    <location>
        <begin position="1"/>
        <end position="33"/>
    </location>
</feature>
<dbReference type="InterPro" id="IPR050164">
    <property type="entry name" value="Peptidase_C19"/>
</dbReference>
<evidence type="ECO:0000256" key="1">
    <source>
        <dbReference type="ARBA" id="ARBA00000707"/>
    </source>
</evidence>
<comment type="catalytic activity">
    <reaction evidence="1">
        <text>Thiol-dependent hydrolysis of ester, thioester, amide, peptide and isopeptide bonds formed by the C-terminal Gly of ubiquitin (a 76-residue protein attached to proteins as an intracellular targeting signal).</text>
        <dbReference type="EC" id="3.4.19.12"/>
    </reaction>
</comment>
<feature type="compositionally biased region" description="Polar residues" evidence="8">
    <location>
        <begin position="302"/>
        <end position="319"/>
    </location>
</feature>
<evidence type="ECO:0000256" key="2">
    <source>
        <dbReference type="ARBA" id="ARBA00009085"/>
    </source>
</evidence>
<dbReference type="AlphaFoldDB" id="G0S7S3"/>
<dbReference type="GO" id="GO:0004843">
    <property type="term" value="F:cysteine-type deubiquitinase activity"/>
    <property type="evidence" value="ECO:0007669"/>
    <property type="project" value="UniProtKB-EC"/>
</dbReference>
<dbReference type="EMBL" id="GL988041">
    <property type="protein sequence ID" value="EGS21023.1"/>
    <property type="molecule type" value="Genomic_DNA"/>
</dbReference>
<keyword evidence="4" id="KW-0645">Protease</keyword>
<keyword evidence="5" id="KW-0833">Ubl conjugation pathway</keyword>
<feature type="compositionally biased region" description="Basic and acidic residues" evidence="8">
    <location>
        <begin position="10"/>
        <end position="20"/>
    </location>
</feature>
<dbReference type="GeneID" id="18256901"/>
<dbReference type="PANTHER" id="PTHR24006:SF722">
    <property type="entry name" value="UBIQUITIN CARBOXYL-TERMINAL HYDROLASE 48"/>
    <property type="match status" value="1"/>
</dbReference>
<dbReference type="PANTHER" id="PTHR24006">
    <property type="entry name" value="UBIQUITIN CARBOXYL-TERMINAL HYDROLASE"/>
    <property type="match status" value="1"/>
</dbReference>
<organism evidence="11">
    <name type="scientific">Chaetomium thermophilum (strain DSM 1495 / CBS 144.50 / IMI 039719)</name>
    <name type="common">Thermochaetoides thermophila</name>
    <dbReference type="NCBI Taxonomy" id="759272"/>
    <lineage>
        <taxon>Eukaryota</taxon>
        <taxon>Fungi</taxon>
        <taxon>Dikarya</taxon>
        <taxon>Ascomycota</taxon>
        <taxon>Pezizomycotina</taxon>
        <taxon>Sordariomycetes</taxon>
        <taxon>Sordariomycetidae</taxon>
        <taxon>Sordariales</taxon>
        <taxon>Chaetomiaceae</taxon>
        <taxon>Thermochaetoides</taxon>
    </lineage>
</organism>
<feature type="region of interest" description="Disordered" evidence="8">
    <location>
        <begin position="723"/>
        <end position="846"/>
    </location>
</feature>
<keyword evidence="11" id="KW-1185">Reference proteome</keyword>
<dbReference type="RefSeq" id="XP_006693319.1">
    <property type="nucleotide sequence ID" value="XM_006693256.1"/>
</dbReference>
<evidence type="ECO:0000313" key="11">
    <source>
        <dbReference type="Proteomes" id="UP000008066"/>
    </source>
</evidence>
<feature type="compositionally biased region" description="Basic and acidic residues" evidence="8">
    <location>
        <begin position="829"/>
        <end position="846"/>
    </location>
</feature>
<evidence type="ECO:0000256" key="5">
    <source>
        <dbReference type="ARBA" id="ARBA00022786"/>
    </source>
</evidence>
<protein>
    <recommendedName>
        <fullName evidence="3">ubiquitinyl hydrolase 1</fullName>
        <ecNumber evidence="3">3.4.19.12</ecNumber>
    </recommendedName>
</protein>
<dbReference type="STRING" id="759272.G0S7S3"/>
<feature type="domain" description="USP" evidence="9">
    <location>
        <begin position="96"/>
        <end position="542"/>
    </location>
</feature>
<reference evidence="10 11" key="1">
    <citation type="journal article" date="2011" name="Cell">
        <title>Insight into structure and assembly of the nuclear pore complex by utilizing the genome of a eukaryotic thermophile.</title>
        <authorList>
            <person name="Amlacher S."/>
            <person name="Sarges P."/>
            <person name="Flemming D."/>
            <person name="van Noort V."/>
            <person name="Kunze R."/>
            <person name="Devos D.P."/>
            <person name="Arumugam M."/>
            <person name="Bork P."/>
            <person name="Hurt E."/>
        </authorList>
    </citation>
    <scope>NUCLEOTIDE SEQUENCE [LARGE SCALE GENOMIC DNA]</scope>
    <source>
        <strain evidence="11">DSM 1495 / CBS 144.50 / IMI 039719</strain>
    </source>
</reference>
<dbReference type="GO" id="GO:0006508">
    <property type="term" value="P:proteolysis"/>
    <property type="evidence" value="ECO:0007669"/>
    <property type="project" value="UniProtKB-KW"/>
</dbReference>
<accession>G0S7S3</accession>
<feature type="compositionally biased region" description="Polar residues" evidence="8">
    <location>
        <begin position="563"/>
        <end position="603"/>
    </location>
</feature>
<evidence type="ECO:0000256" key="6">
    <source>
        <dbReference type="ARBA" id="ARBA00022801"/>
    </source>
</evidence>
<dbReference type="Gene3D" id="3.90.70.10">
    <property type="entry name" value="Cysteine proteinases"/>
    <property type="match status" value="2"/>
</dbReference>
<evidence type="ECO:0000256" key="4">
    <source>
        <dbReference type="ARBA" id="ARBA00022670"/>
    </source>
</evidence>
<dbReference type="Proteomes" id="UP000008066">
    <property type="component" value="Unassembled WGS sequence"/>
</dbReference>